<name>A0AAE0JPQ7_9PEZI</name>
<keyword evidence="2" id="KW-1185">Reference proteome</keyword>
<evidence type="ECO:0000313" key="1">
    <source>
        <dbReference type="EMBL" id="KAK3355215.1"/>
    </source>
</evidence>
<gene>
    <name evidence="1" type="ORF">B0H65DRAFT_563774</name>
</gene>
<dbReference type="Proteomes" id="UP001278500">
    <property type="component" value="Unassembled WGS sequence"/>
</dbReference>
<reference evidence="1" key="2">
    <citation type="submission" date="2023-06" db="EMBL/GenBank/DDBJ databases">
        <authorList>
            <consortium name="Lawrence Berkeley National Laboratory"/>
            <person name="Haridas S."/>
            <person name="Hensen N."/>
            <person name="Bonometti L."/>
            <person name="Westerberg I."/>
            <person name="Brannstrom I.O."/>
            <person name="Guillou S."/>
            <person name="Cros-Aarteil S."/>
            <person name="Calhoun S."/>
            <person name="Kuo A."/>
            <person name="Mondo S."/>
            <person name="Pangilinan J."/>
            <person name="Riley R."/>
            <person name="Labutti K."/>
            <person name="Andreopoulos B."/>
            <person name="Lipzen A."/>
            <person name="Chen C."/>
            <person name="Yanf M."/>
            <person name="Daum C."/>
            <person name="Ng V."/>
            <person name="Clum A."/>
            <person name="Steindorff A."/>
            <person name="Ohm R."/>
            <person name="Martin F."/>
            <person name="Silar P."/>
            <person name="Natvig D."/>
            <person name="Lalanne C."/>
            <person name="Gautier V."/>
            <person name="Ament-Velasquez S.L."/>
            <person name="Kruys A."/>
            <person name="Hutchinson M.I."/>
            <person name="Powell A.J."/>
            <person name="Barry K."/>
            <person name="Miller A.N."/>
            <person name="Grigoriev I.V."/>
            <person name="Debuchy R."/>
            <person name="Gladieux P."/>
            <person name="Thoren M.H."/>
            <person name="Johannesson H."/>
        </authorList>
    </citation>
    <scope>NUCLEOTIDE SEQUENCE</scope>
    <source>
        <strain evidence="1">CBS 560.94</strain>
    </source>
</reference>
<dbReference type="AlphaFoldDB" id="A0AAE0JPQ7"/>
<dbReference type="GeneID" id="87867392"/>
<comment type="caution">
    <text evidence="1">The sequence shown here is derived from an EMBL/GenBank/DDBJ whole genome shotgun (WGS) entry which is preliminary data.</text>
</comment>
<dbReference type="RefSeq" id="XP_062686593.1">
    <property type="nucleotide sequence ID" value="XM_062830238.1"/>
</dbReference>
<organism evidence="1 2">
    <name type="scientific">Neurospora tetraspora</name>
    <dbReference type="NCBI Taxonomy" id="94610"/>
    <lineage>
        <taxon>Eukaryota</taxon>
        <taxon>Fungi</taxon>
        <taxon>Dikarya</taxon>
        <taxon>Ascomycota</taxon>
        <taxon>Pezizomycotina</taxon>
        <taxon>Sordariomycetes</taxon>
        <taxon>Sordariomycetidae</taxon>
        <taxon>Sordariales</taxon>
        <taxon>Sordariaceae</taxon>
        <taxon>Neurospora</taxon>
    </lineage>
</organism>
<accession>A0AAE0JPQ7</accession>
<protein>
    <submittedName>
        <fullName evidence="1">Uncharacterized protein</fullName>
    </submittedName>
</protein>
<sequence>MAHITFDSDWDPNTDLLKQARELVADRQSRGVSLWDLLCEQGAYVKDCTPGTMMYLFHSMVLVQVLRRLGGHGTGDEAERGEDDVLEQVRKLFTDRQHRGIDLWDLLCEQSAYVRVSPYGTMIYLFHSMVLVQILRRLGKTGNEDERSGNEQP</sequence>
<proteinExistence type="predicted"/>
<reference evidence="1" key="1">
    <citation type="journal article" date="2023" name="Mol. Phylogenet. Evol.">
        <title>Genome-scale phylogeny and comparative genomics of the fungal order Sordariales.</title>
        <authorList>
            <person name="Hensen N."/>
            <person name="Bonometti L."/>
            <person name="Westerberg I."/>
            <person name="Brannstrom I.O."/>
            <person name="Guillou S."/>
            <person name="Cros-Aarteil S."/>
            <person name="Calhoun S."/>
            <person name="Haridas S."/>
            <person name="Kuo A."/>
            <person name="Mondo S."/>
            <person name="Pangilinan J."/>
            <person name="Riley R."/>
            <person name="LaButti K."/>
            <person name="Andreopoulos B."/>
            <person name="Lipzen A."/>
            <person name="Chen C."/>
            <person name="Yan M."/>
            <person name="Daum C."/>
            <person name="Ng V."/>
            <person name="Clum A."/>
            <person name="Steindorff A."/>
            <person name="Ohm R.A."/>
            <person name="Martin F."/>
            <person name="Silar P."/>
            <person name="Natvig D.O."/>
            <person name="Lalanne C."/>
            <person name="Gautier V."/>
            <person name="Ament-Velasquez S.L."/>
            <person name="Kruys A."/>
            <person name="Hutchinson M.I."/>
            <person name="Powell A.J."/>
            <person name="Barry K."/>
            <person name="Miller A.N."/>
            <person name="Grigoriev I.V."/>
            <person name="Debuchy R."/>
            <person name="Gladieux P."/>
            <person name="Hiltunen Thoren M."/>
            <person name="Johannesson H."/>
        </authorList>
    </citation>
    <scope>NUCLEOTIDE SEQUENCE</scope>
    <source>
        <strain evidence="1">CBS 560.94</strain>
    </source>
</reference>
<dbReference type="EMBL" id="JAUEPP010000001">
    <property type="protein sequence ID" value="KAK3355215.1"/>
    <property type="molecule type" value="Genomic_DNA"/>
</dbReference>
<evidence type="ECO:0000313" key="2">
    <source>
        <dbReference type="Proteomes" id="UP001278500"/>
    </source>
</evidence>